<sequence>MNFAPGTEGTFMQTEGKLENKEPFINRNNAIIEELARNPYNLYYAGDTELKPSFNPNDDFIPAVFHKLSDDKQSITPYNFKYPYKFDKSVTKLFNGKREIGKTGDQVNLMIEGRTKPKLFRIHHLQIVSSNPNFNWLSFYQGIADGTLSVDHLLGNHERCHPNLLEVVPRDENRNRTGYFKRTEAEIQGDIQRSESNSIPVSLFENGKPRCDENGITIEYKNAYECAEAIYKGDYDDHEIKKLSYKITNRLYGNTKSPTIEGYEEFTYKYDQSYLDIQEPITYDVYYFENKVWVLKEKGVLEVVITFEELEEWRQKMIKDKFKKDIPEGVAKSGRINIKTNQKIGLRNMTYGSWNKRVNIRLYGSSCIYTLSLYWFGTKEEIERYEQKKIDNENIMICHYDGEFPHPCVKRPSDVGEDGEENSNIWGTFRVDTQSNNNRDTAYAKIRKDEKKKKGHFKAFNVKDGKQIGDRIFYSPQHFNMWAQKNGYKEKFKHINNILNPDTNRKIEQGLTFKKHIYPPETPIEV</sequence>
<dbReference type="EMBL" id="KJ645900">
    <property type="protein sequence ID" value="AII17055.1"/>
    <property type="molecule type" value="Genomic_DNA"/>
</dbReference>
<dbReference type="Proteomes" id="UP000028667">
    <property type="component" value="Segment"/>
</dbReference>
<dbReference type="RefSeq" id="YP_009052161.1">
    <property type="nucleotide sequence ID" value="NC_024697.1"/>
</dbReference>
<gene>
    <name evidence="1" type="ORF">AaV_083</name>
</gene>
<evidence type="ECO:0000313" key="2">
    <source>
        <dbReference type="Proteomes" id="UP000028667"/>
    </source>
</evidence>
<protein>
    <recommendedName>
        <fullName evidence="3">HNH endonuclease</fullName>
    </recommendedName>
</protein>
<dbReference type="GeneID" id="20041676"/>
<evidence type="ECO:0000313" key="1">
    <source>
        <dbReference type="EMBL" id="AII17055.1"/>
    </source>
</evidence>
<evidence type="ECO:0008006" key="3">
    <source>
        <dbReference type="Google" id="ProtNLM"/>
    </source>
</evidence>
<keyword evidence="2" id="KW-1185">Reference proteome</keyword>
<organism evidence="1 2">
    <name type="scientific">Aureococcus anophagefferens virus</name>
    <dbReference type="NCBI Taxonomy" id="1474867"/>
    <lineage>
        <taxon>Viruses</taxon>
        <taxon>Varidnaviria</taxon>
        <taxon>Bamfordvirae</taxon>
        <taxon>Nucleocytoviricota</taxon>
        <taxon>Megaviricetes</taxon>
        <taxon>Imitervirales</taxon>
        <taxon>Schizomimiviridae</taxon>
        <taxon>Kratosvirus</taxon>
        <taxon>Kratosvirus quantuckense</taxon>
    </lineage>
</organism>
<reference evidence="1 2" key="1">
    <citation type="journal article" date="2014" name="Virology">
        <title>Genome of brown tide virus (AaV), the little giant of the Megaviridae, elucidates NCLDV genome expansion and host-virus coevolution.</title>
        <authorList>
            <person name="Moniruzzaman M."/>
            <person name="LeCleir G.R."/>
            <person name="Brown C.M."/>
            <person name="Gobler C.J."/>
            <person name="Bidle K.D."/>
            <person name="Wilson W.H."/>
            <person name="Wilhelm S.W."/>
        </authorList>
    </citation>
    <scope>NUCLEOTIDE SEQUENCE [LARGE SCALE GENOMIC DNA]</scope>
    <source>
        <strain evidence="1">BtV-01</strain>
    </source>
</reference>
<dbReference type="KEGG" id="vg:20041676"/>
<name>A0A076FG75_9VIRU</name>
<proteinExistence type="predicted"/>
<accession>A0A076FG75</accession>